<dbReference type="PANTHER" id="PTHR11055:SF1">
    <property type="entry name" value="PAPS SYNTHETASE, ISOFORM D"/>
    <property type="match status" value="1"/>
</dbReference>
<sequence>MSAPNSSSSGDSPSSPIAKNVPLQYHHVTREKRRKLWNNKSHGCTVWFTGLSGAGKTSISFQIESYLISQGIPAYALDDDNLRNGINNNLAFSEEDRNENVRRAAECAKMFAECGFIALCSFVSPTAAARERAREIHRNANIEFFEVFVDTPLEICEQRDVKGHYKKAREGKIKTFTGVGQGYEAPKNPDLVLGTVDVPVEKCANRVLDMIAARGLIPPRQANVATPLTINNNIIDDSSSDNIGTTIEELYVESSDEHVATLPRLDIGLIDLQWVQVIVEGWANPLKGFMREDEFLKTIHFNQLEPNVNQSVAIVLPVTSEDKVRIEGSSEVALYHNNSPVAILYNPELYIHRKEERIARQFGTSHPDHPYIKHINSCGDWLIGGEIKALRRIVWSDGLDDYRLSPNQLRARFRDLGADAVFAFQLRNPIHNGHALLMQDTKKKLEAKGYKKPVLLLHPLGGWTKDDDVPLPVRIRQHLAVLEANVLDPHSTVLAIFPSPMMYAGPTEVQWHAKARRNAGANFYIVGRDPAGVPHPDKSIGGDLYEATHGGRVLAAAPGLGSLTILPFKVAAYNKVNARMELFDPARKEQFEFISGTKMRSFARNAETPPPGFMADQAWNILAEYYNPSK</sequence>
<comment type="similarity">
    <text evidence="5">In the C-terminal section; belongs to the sulfate adenylyltransferase family.</text>
</comment>
<evidence type="ECO:0000256" key="9">
    <source>
        <dbReference type="ARBA" id="ARBA00022695"/>
    </source>
</evidence>
<dbReference type="Gene3D" id="3.40.50.620">
    <property type="entry name" value="HUPs"/>
    <property type="match status" value="1"/>
</dbReference>
<dbReference type="InterPro" id="IPR027417">
    <property type="entry name" value="P-loop_NTPase"/>
</dbReference>
<name>A0A8D8QPQ9_9HEMI</name>
<evidence type="ECO:0000256" key="15">
    <source>
        <dbReference type="ARBA" id="ARBA00049370"/>
    </source>
</evidence>
<comment type="similarity">
    <text evidence="14">Belongs to the sulfate adenylyltransferase family.</text>
</comment>
<dbReference type="InterPro" id="IPR024951">
    <property type="entry name" value="Sulfurylase_cat_dom"/>
</dbReference>
<evidence type="ECO:0000256" key="2">
    <source>
        <dbReference type="ARBA" id="ARBA00005048"/>
    </source>
</evidence>
<comment type="pathway">
    <text evidence="2">Sulfur metabolism; hydrogen sulfide biosynthesis; sulfite from sulfate: step 1/3.</text>
</comment>
<dbReference type="CDD" id="cd02027">
    <property type="entry name" value="APSK"/>
    <property type="match status" value="1"/>
</dbReference>
<proteinExistence type="inferred from homology"/>
<keyword evidence="10" id="KW-0547">Nucleotide-binding</keyword>
<evidence type="ECO:0000259" key="17">
    <source>
        <dbReference type="Pfam" id="PF01583"/>
    </source>
</evidence>
<comment type="subcellular location">
    <subcellularLocation>
        <location evidence="1">Plastid</location>
        <location evidence="1">Chloroplast</location>
    </subcellularLocation>
</comment>
<accession>A0A8D8QPQ9</accession>
<evidence type="ECO:0000256" key="3">
    <source>
        <dbReference type="ARBA" id="ARBA00005050"/>
    </source>
</evidence>
<evidence type="ECO:0000256" key="11">
    <source>
        <dbReference type="ARBA" id="ARBA00022777"/>
    </source>
</evidence>
<dbReference type="SUPFAM" id="SSF52540">
    <property type="entry name" value="P-loop containing nucleoside triphosphate hydrolases"/>
    <property type="match status" value="1"/>
</dbReference>
<evidence type="ECO:0000256" key="1">
    <source>
        <dbReference type="ARBA" id="ARBA00004229"/>
    </source>
</evidence>
<dbReference type="Pfam" id="PF01747">
    <property type="entry name" value="ATP-sulfurylase"/>
    <property type="match status" value="1"/>
</dbReference>
<dbReference type="PANTHER" id="PTHR11055">
    <property type="entry name" value="BIFUNCTIONAL 3'-PHOSPHOADENOSINE 5'-PHOSPHOSULFATE SYNTHASE"/>
    <property type="match status" value="1"/>
</dbReference>
<dbReference type="GO" id="GO:0005524">
    <property type="term" value="F:ATP binding"/>
    <property type="evidence" value="ECO:0007669"/>
    <property type="project" value="UniProtKB-KW"/>
</dbReference>
<evidence type="ECO:0000256" key="13">
    <source>
        <dbReference type="ARBA" id="ARBA00022946"/>
    </source>
</evidence>
<dbReference type="GO" id="GO:0050428">
    <property type="term" value="P:3'-phosphoadenosine 5'-phosphosulfate biosynthetic process"/>
    <property type="evidence" value="ECO:0007669"/>
    <property type="project" value="TreeGrafter"/>
</dbReference>
<evidence type="ECO:0000256" key="10">
    <source>
        <dbReference type="ARBA" id="ARBA00022741"/>
    </source>
</evidence>
<evidence type="ECO:0000256" key="14">
    <source>
        <dbReference type="ARBA" id="ARBA00037980"/>
    </source>
</evidence>
<dbReference type="NCBIfam" id="NF003013">
    <property type="entry name" value="PRK03846.1"/>
    <property type="match status" value="1"/>
</dbReference>
<evidence type="ECO:0000256" key="12">
    <source>
        <dbReference type="ARBA" id="ARBA00022840"/>
    </source>
</evidence>
<evidence type="ECO:0000256" key="6">
    <source>
        <dbReference type="ARBA" id="ARBA00022528"/>
    </source>
</evidence>
<comment type="similarity">
    <text evidence="4">In the N-terminal section; belongs to the APS kinase family.</text>
</comment>
<dbReference type="GO" id="GO:0004020">
    <property type="term" value="F:adenylylsulfate kinase activity"/>
    <property type="evidence" value="ECO:0007669"/>
    <property type="project" value="InterPro"/>
</dbReference>
<comment type="pathway">
    <text evidence="3">Sulfur metabolism; sulfate assimilation.</text>
</comment>
<keyword evidence="13" id="KW-0809">Transit peptide</keyword>
<dbReference type="FunFam" id="3.40.50.620:FF:000006">
    <property type="entry name" value="bifunctional 3'-phosphoadenosine 5'-phosphosulfate synthase 1"/>
    <property type="match status" value="1"/>
</dbReference>
<keyword evidence="7" id="KW-0934">Plastid</keyword>
<dbReference type="Pfam" id="PF14306">
    <property type="entry name" value="PUA_2"/>
    <property type="match status" value="1"/>
</dbReference>
<keyword evidence="8" id="KW-0808">Transferase</keyword>
<reference evidence="20" key="1">
    <citation type="submission" date="2021-05" db="EMBL/GenBank/DDBJ databases">
        <authorList>
            <person name="Alioto T."/>
            <person name="Alioto T."/>
            <person name="Gomez Garrido J."/>
        </authorList>
    </citation>
    <scope>NUCLEOTIDE SEQUENCE</scope>
</reference>
<keyword evidence="11" id="KW-0418">Kinase</keyword>
<dbReference type="GO" id="GO:0000103">
    <property type="term" value="P:sulfate assimilation"/>
    <property type="evidence" value="ECO:0007669"/>
    <property type="project" value="UniProtKB-UniPathway"/>
</dbReference>
<dbReference type="Pfam" id="PF01583">
    <property type="entry name" value="APS_kinase"/>
    <property type="match status" value="1"/>
</dbReference>
<dbReference type="NCBIfam" id="TIGR00339">
    <property type="entry name" value="sopT"/>
    <property type="match status" value="1"/>
</dbReference>
<feature type="region of interest" description="Disordered" evidence="16">
    <location>
        <begin position="1"/>
        <end position="22"/>
    </location>
</feature>
<feature type="domain" description="ATP-sulfurylase PUA-like" evidence="19">
    <location>
        <begin position="253"/>
        <end position="391"/>
    </location>
</feature>
<dbReference type="InterPro" id="IPR059117">
    <property type="entry name" value="APS_kinase_dom"/>
</dbReference>
<dbReference type="InterPro" id="IPR015947">
    <property type="entry name" value="PUA-like_sf"/>
</dbReference>
<protein>
    <submittedName>
        <fullName evidence="20">Bifunctional 3'-phosphoadenosine 5'-phosphosulfate synthase</fullName>
    </submittedName>
</protein>
<dbReference type="InterPro" id="IPR002891">
    <property type="entry name" value="APS"/>
</dbReference>
<dbReference type="Gene3D" id="3.40.50.300">
    <property type="entry name" value="P-loop containing nucleotide triphosphate hydrolases"/>
    <property type="match status" value="1"/>
</dbReference>
<dbReference type="InterPro" id="IPR014729">
    <property type="entry name" value="Rossmann-like_a/b/a_fold"/>
</dbReference>
<evidence type="ECO:0000313" key="20">
    <source>
        <dbReference type="EMBL" id="CAG6635159.1"/>
    </source>
</evidence>
<dbReference type="AlphaFoldDB" id="A0A8D8QPQ9"/>
<dbReference type="CDD" id="cd00517">
    <property type="entry name" value="ATPS"/>
    <property type="match status" value="1"/>
</dbReference>
<dbReference type="UniPathway" id="UPA00097"/>
<keyword evidence="12" id="KW-0067">ATP-binding</keyword>
<evidence type="ECO:0000256" key="4">
    <source>
        <dbReference type="ARBA" id="ARBA00007268"/>
    </source>
</evidence>
<dbReference type="Gene3D" id="3.10.400.10">
    <property type="entry name" value="Sulfate adenylyltransferase"/>
    <property type="match status" value="1"/>
</dbReference>
<dbReference type="NCBIfam" id="TIGR00455">
    <property type="entry name" value="apsK"/>
    <property type="match status" value="1"/>
</dbReference>
<dbReference type="SUPFAM" id="SSF88697">
    <property type="entry name" value="PUA domain-like"/>
    <property type="match status" value="1"/>
</dbReference>
<dbReference type="EMBL" id="HBUF01089071">
    <property type="protein sequence ID" value="CAG6635159.1"/>
    <property type="molecule type" value="Transcribed_RNA"/>
</dbReference>
<feature type="domain" description="Sulphate adenylyltransferase catalytic" evidence="18">
    <location>
        <begin position="401"/>
        <end position="625"/>
    </location>
</feature>
<evidence type="ECO:0000256" key="5">
    <source>
        <dbReference type="ARBA" id="ARBA00009290"/>
    </source>
</evidence>
<dbReference type="HAMAP" id="MF_00065">
    <property type="entry name" value="Adenylyl_sulf_kinase"/>
    <property type="match status" value="1"/>
</dbReference>
<organism evidence="20">
    <name type="scientific">Cacopsylla melanoneura</name>
    <dbReference type="NCBI Taxonomy" id="428564"/>
    <lineage>
        <taxon>Eukaryota</taxon>
        <taxon>Metazoa</taxon>
        <taxon>Ecdysozoa</taxon>
        <taxon>Arthropoda</taxon>
        <taxon>Hexapoda</taxon>
        <taxon>Insecta</taxon>
        <taxon>Pterygota</taxon>
        <taxon>Neoptera</taxon>
        <taxon>Paraneoptera</taxon>
        <taxon>Hemiptera</taxon>
        <taxon>Sternorrhyncha</taxon>
        <taxon>Psylloidea</taxon>
        <taxon>Psyllidae</taxon>
        <taxon>Psyllinae</taxon>
        <taxon>Cacopsylla</taxon>
    </lineage>
</organism>
<feature type="domain" description="APS kinase" evidence="17">
    <location>
        <begin position="43"/>
        <end position="193"/>
    </location>
</feature>
<feature type="compositionally biased region" description="Low complexity" evidence="16">
    <location>
        <begin position="1"/>
        <end position="16"/>
    </location>
</feature>
<dbReference type="InterPro" id="IPR025980">
    <property type="entry name" value="ATP-Sase_PUA-like_dom"/>
</dbReference>
<evidence type="ECO:0000256" key="7">
    <source>
        <dbReference type="ARBA" id="ARBA00022640"/>
    </source>
</evidence>
<evidence type="ECO:0000256" key="16">
    <source>
        <dbReference type="SAM" id="MobiDB-lite"/>
    </source>
</evidence>
<evidence type="ECO:0000259" key="18">
    <source>
        <dbReference type="Pfam" id="PF01747"/>
    </source>
</evidence>
<dbReference type="FunFam" id="3.10.400.10:FF:000002">
    <property type="entry name" value="ATP sulfurylase 2"/>
    <property type="match status" value="1"/>
</dbReference>
<comment type="catalytic activity">
    <reaction evidence="15">
        <text>sulfate + ATP + H(+) = adenosine 5'-phosphosulfate + diphosphate</text>
        <dbReference type="Rhea" id="RHEA:18133"/>
        <dbReference type="ChEBI" id="CHEBI:15378"/>
        <dbReference type="ChEBI" id="CHEBI:16189"/>
        <dbReference type="ChEBI" id="CHEBI:30616"/>
        <dbReference type="ChEBI" id="CHEBI:33019"/>
        <dbReference type="ChEBI" id="CHEBI:58243"/>
        <dbReference type="EC" id="2.7.7.4"/>
    </reaction>
</comment>
<keyword evidence="6" id="KW-0150">Chloroplast</keyword>
<keyword evidence="9" id="KW-0548">Nucleotidyltransferase</keyword>
<dbReference type="GO" id="GO:0004781">
    <property type="term" value="F:sulfate adenylyltransferase (ATP) activity"/>
    <property type="evidence" value="ECO:0007669"/>
    <property type="project" value="UniProtKB-EC"/>
</dbReference>
<evidence type="ECO:0000259" key="19">
    <source>
        <dbReference type="Pfam" id="PF14306"/>
    </source>
</evidence>
<dbReference type="InterPro" id="IPR002650">
    <property type="entry name" value="Sulphate_adenylyltransferase"/>
</dbReference>
<dbReference type="SUPFAM" id="SSF52374">
    <property type="entry name" value="Nucleotidylyl transferase"/>
    <property type="match status" value="1"/>
</dbReference>
<evidence type="ECO:0000256" key="8">
    <source>
        <dbReference type="ARBA" id="ARBA00022679"/>
    </source>
</evidence>